<keyword evidence="4" id="KW-1185">Reference proteome</keyword>
<dbReference type="InterPro" id="IPR002052">
    <property type="entry name" value="DNA_methylase_N6_adenine_CS"/>
</dbReference>
<dbReference type="CDD" id="cd02440">
    <property type="entry name" value="AdoMet_MTases"/>
    <property type="match status" value="1"/>
</dbReference>
<evidence type="ECO:0000313" key="4">
    <source>
        <dbReference type="Proteomes" id="UP000570514"/>
    </source>
</evidence>
<dbReference type="Pfam" id="PF03602">
    <property type="entry name" value="Cons_hypoth95"/>
    <property type="match status" value="1"/>
</dbReference>
<protein>
    <submittedName>
        <fullName evidence="3">16S rRNA (Guanine966-N2)-methyltransferase</fullName>
        <ecNumber evidence="3">2.1.1.171</ecNumber>
    </submittedName>
</protein>
<dbReference type="AlphaFoldDB" id="A0A846N0I1"/>
<keyword evidence="1 3" id="KW-0489">Methyltransferase</keyword>
<keyword evidence="2 3" id="KW-0808">Transferase</keyword>
<dbReference type="EMBL" id="JAASRM010000001">
    <property type="protein sequence ID" value="NIK89073.1"/>
    <property type="molecule type" value="Genomic_DNA"/>
</dbReference>
<proteinExistence type="predicted"/>
<sequence length="187" mass="20341">MRITAGLYGGRNLVTPRDMRVRPTADKVRQAVFNILMHHDFGNGFALDGARVIDLFSGTGAMGIEAMSRGGAFCLFVDDSADSRALVRENVEALSLTGTTKIWRRDATDLGPMAAGAGGPFDLVIIDPPYHKNLIAPALKSLREGGWLSERAVLVVEAAEDETIADEGFTKEDERVYGETRVAFLRK</sequence>
<accession>A0A846N0I1</accession>
<reference evidence="3 4" key="1">
    <citation type="submission" date="2020-03" db="EMBL/GenBank/DDBJ databases">
        <title>Genomic Encyclopedia of Type Strains, Phase IV (KMG-IV): sequencing the most valuable type-strain genomes for metagenomic binning, comparative biology and taxonomic classification.</title>
        <authorList>
            <person name="Goeker M."/>
        </authorList>
    </citation>
    <scope>NUCLEOTIDE SEQUENCE [LARGE SCALE GENOMIC DNA]</scope>
    <source>
        <strain evidence="3 4">DSM 19867</strain>
    </source>
</reference>
<dbReference type="SUPFAM" id="SSF53335">
    <property type="entry name" value="S-adenosyl-L-methionine-dependent methyltransferases"/>
    <property type="match status" value="1"/>
</dbReference>
<dbReference type="GO" id="GO:0003676">
    <property type="term" value="F:nucleic acid binding"/>
    <property type="evidence" value="ECO:0007669"/>
    <property type="project" value="InterPro"/>
</dbReference>
<dbReference type="EC" id="2.1.1.171" evidence="3"/>
<evidence type="ECO:0000256" key="2">
    <source>
        <dbReference type="ARBA" id="ARBA00022679"/>
    </source>
</evidence>
<dbReference type="InterPro" id="IPR029063">
    <property type="entry name" value="SAM-dependent_MTases_sf"/>
</dbReference>
<dbReference type="Proteomes" id="UP000570514">
    <property type="component" value="Unassembled WGS sequence"/>
</dbReference>
<dbReference type="PIRSF" id="PIRSF004553">
    <property type="entry name" value="CHP00095"/>
    <property type="match status" value="1"/>
</dbReference>
<organism evidence="3 4">
    <name type="scientific">Rhizomicrobium palustre</name>
    <dbReference type="NCBI Taxonomy" id="189966"/>
    <lineage>
        <taxon>Bacteria</taxon>
        <taxon>Pseudomonadati</taxon>
        <taxon>Pseudomonadota</taxon>
        <taxon>Alphaproteobacteria</taxon>
        <taxon>Micropepsales</taxon>
        <taxon>Micropepsaceae</taxon>
        <taxon>Rhizomicrobium</taxon>
    </lineage>
</organism>
<name>A0A846N0I1_9PROT</name>
<dbReference type="Gene3D" id="3.40.50.150">
    <property type="entry name" value="Vaccinia Virus protein VP39"/>
    <property type="match status" value="1"/>
</dbReference>
<gene>
    <name evidence="3" type="ORF">FHS83_002391</name>
</gene>
<dbReference type="InterPro" id="IPR004398">
    <property type="entry name" value="RNA_MeTrfase_RsmD"/>
</dbReference>
<dbReference type="RefSeq" id="WP_167083195.1">
    <property type="nucleotide sequence ID" value="NZ_BAAADC010000001.1"/>
</dbReference>
<dbReference type="PANTHER" id="PTHR43542">
    <property type="entry name" value="METHYLTRANSFERASE"/>
    <property type="match status" value="1"/>
</dbReference>
<dbReference type="PROSITE" id="PS00092">
    <property type="entry name" value="N6_MTASE"/>
    <property type="match status" value="1"/>
</dbReference>
<dbReference type="GO" id="GO:0052913">
    <property type="term" value="F:16S rRNA (guanine(966)-N(2))-methyltransferase activity"/>
    <property type="evidence" value="ECO:0007669"/>
    <property type="project" value="UniProtKB-EC"/>
</dbReference>
<dbReference type="NCBIfam" id="TIGR00095">
    <property type="entry name" value="16S rRNA (guanine(966)-N(2))-methyltransferase RsmD"/>
    <property type="match status" value="1"/>
</dbReference>
<evidence type="ECO:0000313" key="3">
    <source>
        <dbReference type="EMBL" id="NIK89073.1"/>
    </source>
</evidence>
<comment type="caution">
    <text evidence="3">The sequence shown here is derived from an EMBL/GenBank/DDBJ whole genome shotgun (WGS) entry which is preliminary data.</text>
</comment>
<evidence type="ECO:0000256" key="1">
    <source>
        <dbReference type="ARBA" id="ARBA00022603"/>
    </source>
</evidence>
<dbReference type="PANTHER" id="PTHR43542:SF1">
    <property type="entry name" value="METHYLTRANSFERASE"/>
    <property type="match status" value="1"/>
</dbReference>